<dbReference type="EMBL" id="CR380953">
    <property type="protein sequence ID" value="CAG59699.1"/>
    <property type="molecule type" value="Genomic_DNA"/>
</dbReference>
<gene>
    <name evidence="15 16" type="ordered locus">CAGL0G09493g</name>
</gene>
<keyword evidence="10" id="KW-0175">Coiled coil</keyword>
<dbReference type="Pfam" id="PF00176">
    <property type="entry name" value="SNF2-rel_dom"/>
    <property type="match status" value="1"/>
</dbReference>
<dbReference type="SMART" id="SM00184">
    <property type="entry name" value="RING"/>
    <property type="match status" value="1"/>
</dbReference>
<evidence type="ECO:0000256" key="9">
    <source>
        <dbReference type="PROSITE-ProRule" id="PRU00175"/>
    </source>
</evidence>
<dbReference type="CGD" id="CAL0130757">
    <property type="gene designation" value="CAGL0G09493g"/>
</dbReference>
<dbReference type="InterPro" id="IPR049730">
    <property type="entry name" value="SNF2/RAD54-like_C"/>
</dbReference>
<dbReference type="GO" id="GO:0005737">
    <property type="term" value="C:cytoplasm"/>
    <property type="evidence" value="ECO:0007669"/>
    <property type="project" value="TreeGrafter"/>
</dbReference>
<dbReference type="GO" id="GO:0008094">
    <property type="term" value="F:ATP-dependent activity, acting on DNA"/>
    <property type="evidence" value="ECO:0007669"/>
    <property type="project" value="TreeGrafter"/>
</dbReference>
<dbReference type="InParanoid" id="Q6FSM2"/>
<feature type="coiled-coil region" evidence="10">
    <location>
        <begin position="364"/>
        <end position="413"/>
    </location>
</feature>
<evidence type="ECO:0000256" key="2">
    <source>
        <dbReference type="ARBA" id="ARBA00022723"/>
    </source>
</evidence>
<dbReference type="PANTHER" id="PTHR45626:SF16">
    <property type="entry name" value="ATP-DEPENDENT HELICASE ULS1"/>
    <property type="match status" value="1"/>
</dbReference>
<dbReference type="PROSITE" id="PS50089">
    <property type="entry name" value="ZF_RING_2"/>
    <property type="match status" value="1"/>
</dbReference>
<feature type="region of interest" description="Disordered" evidence="11">
    <location>
        <begin position="1"/>
        <end position="101"/>
    </location>
</feature>
<dbReference type="GO" id="GO:0008270">
    <property type="term" value="F:zinc ion binding"/>
    <property type="evidence" value="ECO:0007669"/>
    <property type="project" value="UniProtKB-KW"/>
</dbReference>
<feature type="region of interest" description="Disordered" evidence="11">
    <location>
        <begin position="219"/>
        <end position="248"/>
    </location>
</feature>
<feature type="compositionally biased region" description="Low complexity" evidence="11">
    <location>
        <begin position="174"/>
        <end position="186"/>
    </location>
</feature>
<dbReference type="SMART" id="SM00490">
    <property type="entry name" value="HELICc"/>
    <property type="match status" value="1"/>
</dbReference>
<dbReference type="InterPro" id="IPR001841">
    <property type="entry name" value="Znf_RING"/>
</dbReference>
<dbReference type="Gene3D" id="3.40.50.300">
    <property type="entry name" value="P-loop containing nucleotide triphosphate hydrolases"/>
    <property type="match status" value="1"/>
</dbReference>
<feature type="region of interest" description="Disordered" evidence="11">
    <location>
        <begin position="168"/>
        <end position="198"/>
    </location>
</feature>
<feature type="compositionally biased region" description="Basic and acidic residues" evidence="11">
    <location>
        <begin position="227"/>
        <end position="246"/>
    </location>
</feature>
<evidence type="ECO:0000256" key="3">
    <source>
        <dbReference type="ARBA" id="ARBA00022741"/>
    </source>
</evidence>
<feature type="domain" description="Helicase ATP-binding" evidence="13">
    <location>
        <begin position="746"/>
        <end position="947"/>
    </location>
</feature>
<evidence type="ECO:0000313" key="16">
    <source>
        <dbReference type="EMBL" id="CAG59699.1"/>
    </source>
</evidence>
<dbReference type="InterPro" id="IPR038718">
    <property type="entry name" value="SNF2-like_sf"/>
</dbReference>
<dbReference type="PANTHER" id="PTHR45626">
    <property type="entry name" value="TRANSCRIPTION TERMINATION FACTOR 2-RELATED"/>
    <property type="match status" value="1"/>
</dbReference>
<dbReference type="GO" id="GO:0016787">
    <property type="term" value="F:hydrolase activity"/>
    <property type="evidence" value="ECO:0007669"/>
    <property type="project" value="UniProtKB-KW"/>
</dbReference>
<dbReference type="InterPro" id="IPR017907">
    <property type="entry name" value="Znf_RING_CS"/>
</dbReference>
<dbReference type="PROSITE" id="PS51194">
    <property type="entry name" value="HELICASE_CTER"/>
    <property type="match status" value="1"/>
</dbReference>
<dbReference type="FunCoup" id="Q6FSM2">
    <property type="interactions" value="81"/>
</dbReference>
<accession>Q6FSM2</accession>
<feature type="region of interest" description="Disordered" evidence="11">
    <location>
        <begin position="118"/>
        <end position="144"/>
    </location>
</feature>
<dbReference type="InterPro" id="IPR027417">
    <property type="entry name" value="P-loop_NTPase"/>
</dbReference>
<dbReference type="InterPro" id="IPR000330">
    <property type="entry name" value="SNF2_N"/>
</dbReference>
<dbReference type="PROSITE" id="PS00518">
    <property type="entry name" value="ZF_RING_1"/>
    <property type="match status" value="1"/>
</dbReference>
<dbReference type="VEuPathDB" id="FungiDB:CAGL0G09493g"/>
<keyword evidence="2" id="KW-0479">Metal-binding</keyword>
<evidence type="ECO:0000256" key="1">
    <source>
        <dbReference type="ARBA" id="ARBA00007025"/>
    </source>
</evidence>
<proteinExistence type="inferred from homology"/>
<dbReference type="Gene3D" id="3.30.40.10">
    <property type="entry name" value="Zinc/RING finger domain, C3HC4 (zinc finger)"/>
    <property type="match status" value="1"/>
</dbReference>
<dbReference type="Proteomes" id="UP000002428">
    <property type="component" value="Chromosome G"/>
</dbReference>
<dbReference type="Gene3D" id="3.40.50.10810">
    <property type="entry name" value="Tandem AAA-ATPase domain"/>
    <property type="match status" value="1"/>
</dbReference>
<evidence type="ECO:0000313" key="17">
    <source>
        <dbReference type="Proteomes" id="UP000002428"/>
    </source>
</evidence>
<evidence type="ECO:0000256" key="6">
    <source>
        <dbReference type="ARBA" id="ARBA00022806"/>
    </source>
</evidence>
<evidence type="ECO:0000256" key="5">
    <source>
        <dbReference type="ARBA" id="ARBA00022801"/>
    </source>
</evidence>
<keyword evidence="8" id="KW-0067">ATP-binding</keyword>
<organism evidence="16 17">
    <name type="scientific">Candida glabrata (strain ATCC 2001 / BCRC 20586 / JCM 3761 / NBRC 0622 / NRRL Y-65 / CBS 138)</name>
    <name type="common">Yeast</name>
    <name type="synonym">Nakaseomyces glabratus</name>
    <dbReference type="NCBI Taxonomy" id="284593"/>
    <lineage>
        <taxon>Eukaryota</taxon>
        <taxon>Fungi</taxon>
        <taxon>Dikarya</taxon>
        <taxon>Ascomycota</taxon>
        <taxon>Saccharomycotina</taxon>
        <taxon>Saccharomycetes</taxon>
        <taxon>Saccharomycetales</taxon>
        <taxon>Saccharomycetaceae</taxon>
        <taxon>Nakaseomyces</taxon>
    </lineage>
</organism>
<evidence type="ECO:0000313" key="15">
    <source>
        <dbReference type="CGD" id="CAL0130757"/>
    </source>
</evidence>
<evidence type="ECO:0000256" key="8">
    <source>
        <dbReference type="ARBA" id="ARBA00022840"/>
    </source>
</evidence>
<feature type="domain" description="RING-type" evidence="12">
    <location>
        <begin position="1119"/>
        <end position="1175"/>
    </location>
</feature>
<comment type="similarity">
    <text evidence="1">Belongs to the SNF2/RAD54 helicase family.</text>
</comment>
<dbReference type="InterPro" id="IPR014001">
    <property type="entry name" value="Helicase_ATP-bd"/>
</dbReference>
<keyword evidence="5" id="KW-0378">Hydrolase</keyword>
<dbReference type="GO" id="GO:0000724">
    <property type="term" value="P:double-strand break repair via homologous recombination"/>
    <property type="evidence" value="ECO:0007669"/>
    <property type="project" value="TreeGrafter"/>
</dbReference>
<dbReference type="SMART" id="SM00487">
    <property type="entry name" value="DEXDc"/>
    <property type="match status" value="1"/>
</dbReference>
<evidence type="ECO:0000256" key="10">
    <source>
        <dbReference type="SAM" id="Coils"/>
    </source>
</evidence>
<evidence type="ECO:0000259" key="14">
    <source>
        <dbReference type="PROSITE" id="PS51194"/>
    </source>
</evidence>
<feature type="compositionally biased region" description="Acidic residues" evidence="11">
    <location>
        <begin position="10"/>
        <end position="21"/>
    </location>
</feature>
<dbReference type="GO" id="GO:0005634">
    <property type="term" value="C:nucleus"/>
    <property type="evidence" value="ECO:0007669"/>
    <property type="project" value="TreeGrafter"/>
</dbReference>
<dbReference type="STRING" id="284593.Q6FSM2"/>
<dbReference type="SUPFAM" id="SSF52540">
    <property type="entry name" value="P-loop containing nucleoside triphosphate hydrolases"/>
    <property type="match status" value="2"/>
</dbReference>
<keyword evidence="4 9" id="KW-0863">Zinc-finger</keyword>
<keyword evidence="7" id="KW-0862">Zinc</keyword>
<dbReference type="KEGG" id="cgr:2888388"/>
<feature type="coiled-coil region" evidence="10">
    <location>
        <begin position="698"/>
        <end position="725"/>
    </location>
</feature>
<evidence type="ECO:0000259" key="12">
    <source>
        <dbReference type="PROSITE" id="PS50089"/>
    </source>
</evidence>
<dbReference type="CDD" id="cd18793">
    <property type="entry name" value="SF2_C_SNF"/>
    <property type="match status" value="1"/>
</dbReference>
<dbReference type="GO" id="GO:0005524">
    <property type="term" value="F:ATP binding"/>
    <property type="evidence" value="ECO:0007669"/>
    <property type="project" value="UniProtKB-KW"/>
</dbReference>
<evidence type="ECO:0000256" key="11">
    <source>
        <dbReference type="SAM" id="MobiDB-lite"/>
    </source>
</evidence>
<dbReference type="InterPro" id="IPR013083">
    <property type="entry name" value="Znf_RING/FYVE/PHD"/>
</dbReference>
<dbReference type="GO" id="GO:0004386">
    <property type="term" value="F:helicase activity"/>
    <property type="evidence" value="ECO:0007669"/>
    <property type="project" value="UniProtKB-KW"/>
</dbReference>
<dbReference type="HOGENOM" id="CLU_000315_34_1_1"/>
<reference evidence="16 17" key="1">
    <citation type="journal article" date="2004" name="Nature">
        <title>Genome evolution in yeasts.</title>
        <authorList>
            <consortium name="Genolevures"/>
            <person name="Dujon B."/>
            <person name="Sherman D."/>
            <person name="Fischer G."/>
            <person name="Durrens P."/>
            <person name="Casaregola S."/>
            <person name="Lafontaine I."/>
            <person name="de Montigny J."/>
            <person name="Marck C."/>
            <person name="Neuveglise C."/>
            <person name="Talla E."/>
            <person name="Goffard N."/>
            <person name="Frangeul L."/>
            <person name="Aigle M."/>
            <person name="Anthouard V."/>
            <person name="Babour A."/>
            <person name="Barbe V."/>
            <person name="Barnay S."/>
            <person name="Blanchin S."/>
            <person name="Beckerich J.M."/>
            <person name="Beyne E."/>
            <person name="Bleykasten C."/>
            <person name="Boisrame A."/>
            <person name="Boyer J."/>
            <person name="Cattolico L."/>
            <person name="Confanioleri F."/>
            <person name="de Daruvar A."/>
            <person name="Despons L."/>
            <person name="Fabre E."/>
            <person name="Fairhead C."/>
            <person name="Ferry-Dumazet H."/>
            <person name="Groppi A."/>
            <person name="Hantraye F."/>
            <person name="Hennequin C."/>
            <person name="Jauniaux N."/>
            <person name="Joyet P."/>
            <person name="Kachouri R."/>
            <person name="Kerrest A."/>
            <person name="Koszul R."/>
            <person name="Lemaire M."/>
            <person name="Lesur I."/>
            <person name="Ma L."/>
            <person name="Muller H."/>
            <person name="Nicaud J.M."/>
            <person name="Nikolski M."/>
            <person name="Oztas S."/>
            <person name="Ozier-Kalogeropoulos O."/>
            <person name="Pellenz S."/>
            <person name="Potier S."/>
            <person name="Richard G.F."/>
            <person name="Straub M.L."/>
            <person name="Suleau A."/>
            <person name="Swennene D."/>
            <person name="Tekaia F."/>
            <person name="Wesolowski-Louvel M."/>
            <person name="Westhof E."/>
            <person name="Wirth B."/>
            <person name="Zeniou-Meyer M."/>
            <person name="Zivanovic I."/>
            <person name="Bolotin-Fukuhara M."/>
            <person name="Thierry A."/>
            <person name="Bouchier C."/>
            <person name="Caudron B."/>
            <person name="Scarpelli C."/>
            <person name="Gaillardin C."/>
            <person name="Weissenbach J."/>
            <person name="Wincker P."/>
            <person name="Souciet J.L."/>
        </authorList>
    </citation>
    <scope>NUCLEOTIDE SEQUENCE [LARGE SCALE GENOMIC DNA]</scope>
    <source>
        <strain evidence="17">ATCC 2001 / BCRC 20586 / JCM 3761 / NBRC 0622 / NRRL Y-65 / CBS 138</strain>
    </source>
</reference>
<keyword evidence="17" id="KW-1185">Reference proteome</keyword>
<name>Q6FSM2_CANGA</name>
<dbReference type="InterPro" id="IPR050628">
    <property type="entry name" value="SNF2_RAD54_helicase_TF"/>
</dbReference>
<dbReference type="SUPFAM" id="SSF57850">
    <property type="entry name" value="RING/U-box"/>
    <property type="match status" value="1"/>
</dbReference>
<dbReference type="PROSITE" id="PS51192">
    <property type="entry name" value="HELICASE_ATP_BIND_1"/>
    <property type="match status" value="1"/>
</dbReference>
<dbReference type="CDD" id="cd18008">
    <property type="entry name" value="DEXDc_SHPRH-like"/>
    <property type="match status" value="1"/>
</dbReference>
<sequence length="1408" mass="162252">MPKVTTIDLTLDDSEVEDYDALGELPNDNLTTSTQNNNHNSSSDDDPSDNNDPDVDRNSRIIKTIKPPRFTSGNDSTAEESFEDQPLSFSRSPELDRETMKKERMKRFFSNREHDKVIKESPRSPLNRVSDQIKERSRTPPHIENWSLGTMRLKGLNDDMNLRKRTNFGVATPTSINDTTSDSSDSPHMYNSDSSDRKRTKLMKTNDIKIDQDADIIILSDDDDDEGHDRREMKNENDSHDTKQEQNSDVVPLLDLVKNGDTEVIEGYHTKPELSLEELQHNYKMLARHYHKKEAEIKNTVGNLQNTQIILQRKLGIRQKKLNDAEKRWKLLLRSASRQDGASNAQQMLINEAINVVNKLKVDRDSTQMKLDNVVQKLDDTNNKWSSLQKHRVEQLEKAKTEIQMKTRDKSNEKYIEERKKFYVEREILNEMFEKGSLSKDMHTQLLRELEQKINSLSVEQFDDTNDTSNSNLKSVPTDLFKKSIDTARELLLKNTTRSVITKNQLNQYLNTVLIYKQNFESGKYCDRPMRRACADATQALFHNGVKMPLVFERLQDYGIKYTVPNIINPDRRVQYFKSIEVAMDLIQKSDRSMDVKWRLLEMLKQLERFRIDIDEGKPPTTSDKENIGRNVIQLKQQGLKMEKLYENLKIYGVPITESELMNMNAIGENGMQNYMGTDGSLYENSYNNMQSISNIHSGQDQEQIRALLENLKETEDEIEGEALTPEGMTVNLLRHQRLGLQWLLNAETSKRKGGLLADDMGLGKTVQAIALMLANRSSNESKKTNLIVAPVSVLRVWKGEIETKIKESSDFNSAIYGGVNGIKFRSWDKLSNFDVILVSYQTLANELKKHWPERLKTDSKQLPPVPDIKAMNSLKTKNEYWSPFYSDDSTFYRIILDEGQNIKNMKTQAAKACCTVNSVYRWILSGTPIQNNMEELYSLIRFLRIPPYNRHERFQQDIGRPFSNLKQNYDSESRKQAIKKVRVLLRAIMLRRSKTDKIDGVPILELPPKNVNAQETTFKDDELEFYKALEHKNKQLAKKLLESKVQGNYSSVLTLLLRLRQACCHPELVILGEKKAEAATVVNGKNFNNDWLRLYYVIKKMKSEAVEIVKSASDSMTCLWCLEQIEPESAFVLSGCGHLICNDCINPFSEDAAGSSNARSGPKGSTYLPCKECQKVTNDKDFVSLKLFNQVILEGFTREKLYEEFNLEMDKQKDRKKNAYTTDYNTLEPSTKMNQCMDVINKVFEKSDSEKIIIFSQFTTFLDLLEHILATRLKISCLKYTGDMNAKVRSEIISRFYSEEDKRVLLISMKAGNSGLTLTCANHVVIVDPFWNPYVEEQAQDRCYRISQTREVTVHRLFIKNSVEDRILELQKLKRDMVDAAMDAKKIKDINKLGTRELGFLFGLNSL</sequence>
<keyword evidence="6" id="KW-0347">Helicase</keyword>
<evidence type="ECO:0008006" key="18">
    <source>
        <dbReference type="Google" id="ProtNLM"/>
    </source>
</evidence>
<evidence type="ECO:0000256" key="7">
    <source>
        <dbReference type="ARBA" id="ARBA00022833"/>
    </source>
</evidence>
<feature type="domain" description="Helicase C-terminal" evidence="14">
    <location>
        <begin position="1240"/>
        <end position="1395"/>
    </location>
</feature>
<dbReference type="InterPro" id="IPR001650">
    <property type="entry name" value="Helicase_C-like"/>
</dbReference>
<feature type="compositionally biased region" description="Acidic residues" evidence="11">
    <location>
        <begin position="43"/>
        <end position="53"/>
    </location>
</feature>
<dbReference type="Pfam" id="PF00271">
    <property type="entry name" value="Helicase_C"/>
    <property type="match status" value="1"/>
</dbReference>
<evidence type="ECO:0000256" key="4">
    <source>
        <dbReference type="ARBA" id="ARBA00022771"/>
    </source>
</evidence>
<dbReference type="eggNOG" id="KOG1001">
    <property type="taxonomic scope" value="Eukaryota"/>
</dbReference>
<protein>
    <recommendedName>
        <fullName evidence="18">ATP-dependent helicase ULS1</fullName>
    </recommendedName>
</protein>
<keyword evidence="3" id="KW-0547">Nucleotide-binding</keyword>
<evidence type="ECO:0000259" key="13">
    <source>
        <dbReference type="PROSITE" id="PS51192"/>
    </source>
</evidence>